<evidence type="ECO:0000256" key="1">
    <source>
        <dbReference type="SAM" id="MobiDB-lite"/>
    </source>
</evidence>
<feature type="region of interest" description="Disordered" evidence="1">
    <location>
        <begin position="16"/>
        <end position="48"/>
    </location>
</feature>
<dbReference type="PROSITE" id="PS51112">
    <property type="entry name" value="AMMECR1"/>
    <property type="match status" value="1"/>
</dbReference>
<proteinExistence type="predicted"/>
<accession>A0AAW1TA12</accession>
<dbReference type="SUPFAM" id="SSF143447">
    <property type="entry name" value="AMMECR1-like"/>
    <property type="match status" value="1"/>
</dbReference>
<feature type="domain" description="AMMECR1" evidence="2">
    <location>
        <begin position="37"/>
        <end position="202"/>
    </location>
</feature>
<protein>
    <recommendedName>
        <fullName evidence="2">AMMECR1 domain-containing protein</fullName>
    </recommendedName>
</protein>
<sequence length="202" mass="22640">MIVSIELKPSVNADRDWAAAGQFEQPALRRRSSLQPKGSEEPSKHGQNGFEQWLLESPAMGETVEPPAFEDVSCPLFVTWNKLSRRGTYRLRGCIGTLEAKQLHQALRDYALTSALGDRRFAPVEQTEIASLKCTVSLLRCFQQAATWLDWTIGQHGLIIEFMDPLAACKRTATFLPEIPQQEGWSQQQTIDSLISKVHADT</sequence>
<dbReference type="InterPro" id="IPR023473">
    <property type="entry name" value="AMMECR1"/>
</dbReference>
<comment type="caution">
    <text evidence="3">The sequence shown here is derived from an EMBL/GenBank/DDBJ whole genome shotgun (WGS) entry which is preliminary data.</text>
</comment>
<dbReference type="Proteomes" id="UP001485043">
    <property type="component" value="Unassembled WGS sequence"/>
</dbReference>
<name>A0AAW1TA12_9CHLO</name>
<keyword evidence="4" id="KW-1185">Reference proteome</keyword>
<gene>
    <name evidence="3" type="ORF">WJX84_006407</name>
</gene>
<dbReference type="InterPro" id="IPR027485">
    <property type="entry name" value="AMMECR1_N"/>
</dbReference>
<dbReference type="InterPro" id="IPR002733">
    <property type="entry name" value="AMMECR1_domain"/>
</dbReference>
<dbReference type="Gene3D" id="3.30.700.20">
    <property type="entry name" value="Hypothetical protein ph0010, domain 1"/>
    <property type="match status" value="1"/>
</dbReference>
<dbReference type="EMBL" id="JALJOV010000205">
    <property type="protein sequence ID" value="KAK9865927.1"/>
    <property type="molecule type" value="Genomic_DNA"/>
</dbReference>
<dbReference type="PANTHER" id="PTHR13016:SF0">
    <property type="entry name" value="AMME SYNDROME CANDIDATE GENE 1 PROTEIN"/>
    <property type="match status" value="1"/>
</dbReference>
<evidence type="ECO:0000259" key="2">
    <source>
        <dbReference type="PROSITE" id="PS51112"/>
    </source>
</evidence>
<dbReference type="PANTHER" id="PTHR13016">
    <property type="entry name" value="AMMECR1 HOMOLOG"/>
    <property type="match status" value="1"/>
</dbReference>
<dbReference type="AlphaFoldDB" id="A0AAW1TA12"/>
<dbReference type="Pfam" id="PF01871">
    <property type="entry name" value="AMMECR1"/>
    <property type="match status" value="1"/>
</dbReference>
<evidence type="ECO:0000313" key="4">
    <source>
        <dbReference type="Proteomes" id="UP001485043"/>
    </source>
</evidence>
<dbReference type="InterPro" id="IPR036071">
    <property type="entry name" value="AMMECR1_dom_sf"/>
</dbReference>
<organism evidence="3 4">
    <name type="scientific">Apatococcus fuscideae</name>
    <dbReference type="NCBI Taxonomy" id="2026836"/>
    <lineage>
        <taxon>Eukaryota</taxon>
        <taxon>Viridiplantae</taxon>
        <taxon>Chlorophyta</taxon>
        <taxon>core chlorophytes</taxon>
        <taxon>Trebouxiophyceae</taxon>
        <taxon>Chlorellales</taxon>
        <taxon>Chlorellaceae</taxon>
        <taxon>Apatococcus</taxon>
    </lineage>
</organism>
<reference evidence="3 4" key="1">
    <citation type="journal article" date="2024" name="Nat. Commun.">
        <title>Phylogenomics reveals the evolutionary origins of lichenization in chlorophyte algae.</title>
        <authorList>
            <person name="Puginier C."/>
            <person name="Libourel C."/>
            <person name="Otte J."/>
            <person name="Skaloud P."/>
            <person name="Haon M."/>
            <person name="Grisel S."/>
            <person name="Petersen M."/>
            <person name="Berrin J.G."/>
            <person name="Delaux P.M."/>
            <person name="Dal Grande F."/>
            <person name="Keller J."/>
        </authorList>
    </citation>
    <scope>NUCLEOTIDE SEQUENCE [LARGE SCALE GENOMIC DNA]</scope>
    <source>
        <strain evidence="3 4">SAG 2523</strain>
    </source>
</reference>
<evidence type="ECO:0000313" key="3">
    <source>
        <dbReference type="EMBL" id="KAK9865927.1"/>
    </source>
</evidence>